<evidence type="ECO:0000256" key="1">
    <source>
        <dbReference type="SAM" id="MobiDB-lite"/>
    </source>
</evidence>
<evidence type="ECO:0000313" key="4">
    <source>
        <dbReference type="Proteomes" id="UP000005238"/>
    </source>
</evidence>
<feature type="compositionally biased region" description="Low complexity" evidence="1">
    <location>
        <begin position="272"/>
        <end position="310"/>
    </location>
</feature>
<protein>
    <submittedName>
        <fullName evidence="3">Uncharacterized protein</fullName>
    </submittedName>
</protein>
<sequence>MAFSRRSAATGRIKTQIHNRRSSCKRCYGGCRAGFLLVATLLAVVITPIVTGTSAQEPISSDATQDPQGSYIAGSQLLLWWDQRGDVDRAIELLGGVQQCPEGINARVDSEFLEDALLTSCRQDAAGYDVTELFQPSEQVVTLSREQTTRLCRSEACAAWLSQAAEAAWLPECRYGQSQTSVRSLAETLLRVREDLVASSVDAAVAAPNASLFREFYQLNQLANLLNAKDDVSKAVETPVMQVSRHLEAQDNFSLMGSGESPALSAAVEPPGSTSGIGSASSIGSTSSSSTGSSSGSSSDSFSGSGSSSDSNSVGHFFPEGSYNSSDTVGFTGGSGLGPHGSSTATTTELTPSYAYVVGAWVLFNGSYFFLMRRK</sequence>
<evidence type="ECO:0000313" key="3">
    <source>
        <dbReference type="EnsemblProtists" id="Phyra83673"/>
    </source>
</evidence>
<dbReference type="GO" id="GO:0005576">
    <property type="term" value="C:extracellular region"/>
    <property type="evidence" value="ECO:0007669"/>
    <property type="project" value="InterPro"/>
</dbReference>
<dbReference type="VEuPathDB" id="FungiDB:KRP23_9513"/>
<dbReference type="InterPro" id="IPR036470">
    <property type="entry name" value="Elicitin_sf"/>
</dbReference>
<keyword evidence="2" id="KW-0812">Transmembrane</keyword>
<reference evidence="3" key="2">
    <citation type="submission" date="2015-06" db="UniProtKB">
        <authorList>
            <consortium name="EnsemblProtists"/>
        </authorList>
    </citation>
    <scope>IDENTIFICATION</scope>
    <source>
        <strain evidence="3">Pr102</strain>
    </source>
</reference>
<reference evidence="4" key="1">
    <citation type="journal article" date="2006" name="Science">
        <title>Phytophthora genome sequences uncover evolutionary origins and mechanisms of pathogenesis.</title>
        <authorList>
            <person name="Tyler B.M."/>
            <person name="Tripathy S."/>
            <person name="Zhang X."/>
            <person name="Dehal P."/>
            <person name="Jiang R.H."/>
            <person name="Aerts A."/>
            <person name="Arredondo F.D."/>
            <person name="Baxter L."/>
            <person name="Bensasson D."/>
            <person name="Beynon J.L."/>
            <person name="Chapman J."/>
            <person name="Damasceno C.M."/>
            <person name="Dorrance A.E."/>
            <person name="Dou D."/>
            <person name="Dickerman A.W."/>
            <person name="Dubchak I.L."/>
            <person name="Garbelotto M."/>
            <person name="Gijzen M."/>
            <person name="Gordon S.G."/>
            <person name="Govers F."/>
            <person name="Grunwald N.J."/>
            <person name="Huang W."/>
            <person name="Ivors K.L."/>
            <person name="Jones R.W."/>
            <person name="Kamoun S."/>
            <person name="Krampis K."/>
            <person name="Lamour K.H."/>
            <person name="Lee M.K."/>
            <person name="McDonald W.H."/>
            <person name="Medina M."/>
            <person name="Meijer H.J."/>
            <person name="Nordberg E.K."/>
            <person name="Maclean D.J."/>
            <person name="Ospina-Giraldo M.D."/>
            <person name="Morris P.F."/>
            <person name="Phuntumart V."/>
            <person name="Putnam N.H."/>
            <person name="Rash S."/>
            <person name="Rose J.K."/>
            <person name="Sakihama Y."/>
            <person name="Salamov A.A."/>
            <person name="Savidor A."/>
            <person name="Scheuring C.F."/>
            <person name="Smith B.M."/>
            <person name="Sobral B.W."/>
            <person name="Terry A."/>
            <person name="Torto-Alalibo T.A."/>
            <person name="Win J."/>
            <person name="Xu Z."/>
            <person name="Zhang H."/>
            <person name="Grigoriev I.V."/>
            <person name="Rokhsar D.S."/>
            <person name="Boore J.L."/>
        </authorList>
    </citation>
    <scope>NUCLEOTIDE SEQUENCE [LARGE SCALE GENOMIC DNA]</scope>
    <source>
        <strain evidence="4">Pr102</strain>
    </source>
</reference>
<dbReference type="AlphaFoldDB" id="H3H0I6"/>
<dbReference type="Gene3D" id="1.10.239.10">
    <property type="entry name" value="Elicitin domain"/>
    <property type="match status" value="1"/>
</dbReference>
<feature type="transmembrane region" description="Helical" evidence="2">
    <location>
        <begin position="353"/>
        <end position="371"/>
    </location>
</feature>
<dbReference type="Proteomes" id="UP000005238">
    <property type="component" value="Unassembled WGS sequence"/>
</dbReference>
<keyword evidence="2" id="KW-1133">Transmembrane helix</keyword>
<accession>H3H0I6</accession>
<dbReference type="RefSeq" id="XP_067742692.1">
    <property type="nucleotide sequence ID" value="XM_067895070.1"/>
</dbReference>
<feature type="region of interest" description="Disordered" evidence="1">
    <location>
        <begin position="254"/>
        <end position="310"/>
    </location>
</feature>
<dbReference type="GeneID" id="94230852"/>
<dbReference type="HOGENOM" id="CLU_822500_0_0_1"/>
<name>H3H0I6_PHYRM</name>
<organism evidence="3 4">
    <name type="scientific">Phytophthora ramorum</name>
    <name type="common">Sudden oak death agent</name>
    <dbReference type="NCBI Taxonomy" id="164328"/>
    <lineage>
        <taxon>Eukaryota</taxon>
        <taxon>Sar</taxon>
        <taxon>Stramenopiles</taxon>
        <taxon>Oomycota</taxon>
        <taxon>Peronosporomycetes</taxon>
        <taxon>Peronosporales</taxon>
        <taxon>Peronosporaceae</taxon>
        <taxon>Phytophthora</taxon>
    </lineage>
</organism>
<keyword evidence="4" id="KW-1185">Reference proteome</keyword>
<evidence type="ECO:0000256" key="2">
    <source>
        <dbReference type="SAM" id="Phobius"/>
    </source>
</evidence>
<dbReference type="OrthoDB" id="115727at2759"/>
<proteinExistence type="predicted"/>
<dbReference type="InParanoid" id="H3H0I6"/>
<dbReference type="eggNOG" id="ENOG502SHND">
    <property type="taxonomic scope" value="Eukaryota"/>
</dbReference>
<dbReference type="EnsemblProtists" id="Phyra83673">
    <property type="protein sequence ID" value="Phyra83673"/>
    <property type="gene ID" value="Phyra83673"/>
</dbReference>
<dbReference type="EMBL" id="DS566090">
    <property type="status" value="NOT_ANNOTATED_CDS"/>
    <property type="molecule type" value="Genomic_DNA"/>
</dbReference>
<dbReference type="VEuPathDB" id="FungiDB:KRP22_13836"/>
<keyword evidence="2" id="KW-0472">Membrane</keyword>
<dbReference type="OMA" id="CRSEACA"/>